<reference evidence="4 5" key="1">
    <citation type="submission" date="2020-03" db="EMBL/GenBank/DDBJ databases">
        <title>Genomic Encyclopedia of Type Strains, Phase IV (KMG-IV): sequencing the most valuable type-strain genomes for metagenomic binning, comparative biology and taxonomic classification.</title>
        <authorList>
            <person name="Goeker M."/>
        </authorList>
    </citation>
    <scope>NUCLEOTIDE SEQUENCE [LARGE SCALE GENOMIC DNA]</scope>
    <source>
        <strain evidence="4 5">DSM 25229</strain>
    </source>
</reference>
<dbReference type="Proteomes" id="UP000535078">
    <property type="component" value="Unassembled WGS sequence"/>
</dbReference>
<dbReference type="InterPro" id="IPR002933">
    <property type="entry name" value="Peptidase_M20"/>
</dbReference>
<dbReference type="InterPro" id="IPR017439">
    <property type="entry name" value="Amidohydrolase"/>
</dbReference>
<dbReference type="Gene3D" id="3.40.630.10">
    <property type="entry name" value="Zn peptidases"/>
    <property type="match status" value="1"/>
</dbReference>
<feature type="binding site" evidence="2">
    <location>
        <position position="375"/>
    </location>
    <ligand>
        <name>Mn(2+)</name>
        <dbReference type="ChEBI" id="CHEBI:29035"/>
        <label>2</label>
    </ligand>
</feature>
<comment type="caution">
    <text evidence="4">The sequence shown here is derived from an EMBL/GenBank/DDBJ whole genome shotgun (WGS) entry which is preliminary data.</text>
</comment>
<dbReference type="GO" id="GO:0050118">
    <property type="term" value="F:N-acetyldiaminopimelate deacetylase activity"/>
    <property type="evidence" value="ECO:0007669"/>
    <property type="project" value="UniProtKB-ARBA"/>
</dbReference>
<keyword evidence="5" id="KW-1185">Reference proteome</keyword>
<gene>
    <name evidence="4" type="ORF">GGR90_001049</name>
</gene>
<dbReference type="EMBL" id="JAATIT010000001">
    <property type="protein sequence ID" value="NJB88897.1"/>
    <property type="molecule type" value="Genomic_DNA"/>
</dbReference>
<dbReference type="GO" id="GO:0019877">
    <property type="term" value="P:diaminopimelate biosynthetic process"/>
    <property type="evidence" value="ECO:0007669"/>
    <property type="project" value="UniProtKB-ARBA"/>
</dbReference>
<feature type="binding site" evidence="2">
    <location>
        <position position="112"/>
    </location>
    <ligand>
        <name>Mn(2+)</name>
        <dbReference type="ChEBI" id="CHEBI:29035"/>
        <label>2</label>
    </ligand>
</feature>
<dbReference type="PANTHER" id="PTHR11014:SF63">
    <property type="entry name" value="METALLOPEPTIDASE, PUTATIVE (AFU_ORTHOLOGUE AFUA_6G09600)-RELATED"/>
    <property type="match status" value="1"/>
</dbReference>
<keyword evidence="1 4" id="KW-0378">Hydrolase</keyword>
<evidence type="ECO:0000256" key="2">
    <source>
        <dbReference type="PIRSR" id="PIRSR005962-1"/>
    </source>
</evidence>
<dbReference type="PIRSF" id="PIRSF005962">
    <property type="entry name" value="Pept_M20D_amidohydro"/>
    <property type="match status" value="1"/>
</dbReference>
<keyword evidence="2" id="KW-0479">Metal-binding</keyword>
<dbReference type="CDD" id="cd03886">
    <property type="entry name" value="M20_Acy1"/>
    <property type="match status" value="1"/>
</dbReference>
<dbReference type="FunFam" id="3.30.70.360:FF:000001">
    <property type="entry name" value="N-acetyldiaminopimelate deacetylase"/>
    <property type="match status" value="1"/>
</dbReference>
<feature type="binding site" evidence="2">
    <location>
        <position position="148"/>
    </location>
    <ligand>
        <name>Mn(2+)</name>
        <dbReference type="ChEBI" id="CHEBI:29035"/>
        <label>2</label>
    </ligand>
</feature>
<dbReference type="GO" id="GO:0046872">
    <property type="term" value="F:metal ion binding"/>
    <property type="evidence" value="ECO:0007669"/>
    <property type="project" value="UniProtKB-KW"/>
</dbReference>
<dbReference type="Pfam" id="PF01546">
    <property type="entry name" value="Peptidase_M20"/>
    <property type="match status" value="1"/>
</dbReference>
<dbReference type="SUPFAM" id="SSF53187">
    <property type="entry name" value="Zn-dependent exopeptidases"/>
    <property type="match status" value="1"/>
</dbReference>
<comment type="cofactor">
    <cofactor evidence="2">
        <name>Mn(2+)</name>
        <dbReference type="ChEBI" id="CHEBI:29035"/>
    </cofactor>
    <text evidence="2">The Mn(2+) ion enhances activity.</text>
</comment>
<feature type="binding site" evidence="2">
    <location>
        <position position="173"/>
    </location>
    <ligand>
        <name>Mn(2+)</name>
        <dbReference type="ChEBI" id="CHEBI:29035"/>
        <label>1</label>
    </ligand>
</feature>
<evidence type="ECO:0000313" key="4">
    <source>
        <dbReference type="EMBL" id="NJB88897.1"/>
    </source>
</evidence>
<sequence>MEIFETVGADQGGWADAATSELDAMIDLRRAIHREPELGLQNPKTLAKIKDALAGLPLEFREGPSTTGLIAILRGPANGRTVLLRGDMDALPLLEDTGLDFTSEIAGAMHACGHDTHVAMLVGAAKLLCAARDRLPGTVMFMFQPGEEGHHGARFMLEDGLIDPLPDAAFALHVMPNAPHGIFAGRAGPLLASSDVLSIMVKGAGGHASMPHDSIDPIPVACSIVTAIQTMVTRRISVFDPAVVTIAKIAAGTTNNIIPETAEMLGTIRTLSPERRAMIARELKRLAPAIAEAHGCTAEVTIEEGFPVTICDSRAVSFGQSVVEEIFGEEAWLTMDNPVMGAEDFSYVLEKVPGAMFWLGASEAGSDWRQCCGLHSNHMVLDEKVMARGAALHAALAERFLNEGFEA</sequence>
<proteinExistence type="predicted"/>
<dbReference type="SUPFAM" id="SSF55031">
    <property type="entry name" value="Bacterial exopeptidase dimerisation domain"/>
    <property type="match status" value="1"/>
</dbReference>
<evidence type="ECO:0000256" key="1">
    <source>
        <dbReference type="ARBA" id="ARBA00022801"/>
    </source>
</evidence>
<dbReference type="NCBIfam" id="TIGR01891">
    <property type="entry name" value="amidohydrolases"/>
    <property type="match status" value="1"/>
</dbReference>
<accession>A0A7X5XS82</accession>
<dbReference type="Gene3D" id="3.30.70.360">
    <property type="match status" value="1"/>
</dbReference>
<dbReference type="InterPro" id="IPR011650">
    <property type="entry name" value="Peptidase_M20_dimer"/>
</dbReference>
<dbReference type="PANTHER" id="PTHR11014">
    <property type="entry name" value="PEPTIDASE M20 FAMILY MEMBER"/>
    <property type="match status" value="1"/>
</dbReference>
<evidence type="ECO:0000313" key="5">
    <source>
        <dbReference type="Proteomes" id="UP000535078"/>
    </source>
</evidence>
<dbReference type="GO" id="GO:0047980">
    <property type="term" value="F:hippurate hydrolase activity"/>
    <property type="evidence" value="ECO:0007669"/>
    <property type="project" value="UniProtKB-EC"/>
</dbReference>
<dbReference type="AlphaFoldDB" id="A0A7X5XS82"/>
<organism evidence="4 5">
    <name type="scientific">Sphingopyxis italica</name>
    <dbReference type="NCBI Taxonomy" id="1129133"/>
    <lineage>
        <taxon>Bacteria</taxon>
        <taxon>Pseudomonadati</taxon>
        <taxon>Pseudomonadota</taxon>
        <taxon>Alphaproteobacteria</taxon>
        <taxon>Sphingomonadales</taxon>
        <taxon>Sphingomonadaceae</taxon>
        <taxon>Sphingopyxis</taxon>
    </lineage>
</organism>
<dbReference type="Pfam" id="PF07687">
    <property type="entry name" value="M20_dimer"/>
    <property type="match status" value="1"/>
</dbReference>
<dbReference type="InterPro" id="IPR036264">
    <property type="entry name" value="Bact_exopeptidase_dim_dom"/>
</dbReference>
<feature type="binding site" evidence="2">
    <location>
        <position position="114"/>
    </location>
    <ligand>
        <name>Mn(2+)</name>
        <dbReference type="ChEBI" id="CHEBI:29035"/>
        <label>2</label>
    </ligand>
</feature>
<keyword evidence="2" id="KW-0464">Manganese</keyword>
<name>A0A7X5XS82_9SPHN</name>
<protein>
    <submittedName>
        <fullName evidence="4">Hippurate hydrolase</fullName>
        <ecNumber evidence="4">3.5.1.32</ecNumber>
    </submittedName>
</protein>
<evidence type="ECO:0000259" key="3">
    <source>
        <dbReference type="Pfam" id="PF07687"/>
    </source>
</evidence>
<dbReference type="EC" id="3.5.1.32" evidence="4"/>
<feature type="domain" description="Peptidase M20 dimerisation" evidence="3">
    <location>
        <begin position="199"/>
        <end position="290"/>
    </location>
</feature>